<organism evidence="1 2">
    <name type="scientific">Mycobacterium stomatepiae</name>
    <dbReference type="NCBI Taxonomy" id="470076"/>
    <lineage>
        <taxon>Bacteria</taxon>
        <taxon>Bacillati</taxon>
        <taxon>Actinomycetota</taxon>
        <taxon>Actinomycetes</taxon>
        <taxon>Mycobacteriales</taxon>
        <taxon>Mycobacteriaceae</taxon>
        <taxon>Mycobacterium</taxon>
        <taxon>Mycobacterium simiae complex</taxon>
    </lineage>
</organism>
<name>A0A7I7Q9W7_9MYCO</name>
<dbReference type="AlphaFoldDB" id="A0A7I7Q9W7"/>
<accession>A0A7I7Q9W7</accession>
<gene>
    <name evidence="1" type="ORF">MSTO_33100</name>
</gene>
<sequence>MPAGDHSRPLTQPIQKSDGVVDTGCTFVFEGTGYLHVTHLTWKGTTSVGRSDSGVNSELSDR</sequence>
<dbReference type="EMBL" id="AP022587">
    <property type="protein sequence ID" value="BBY23105.1"/>
    <property type="molecule type" value="Genomic_DNA"/>
</dbReference>
<reference evidence="1 2" key="1">
    <citation type="journal article" date="2019" name="Emerg. Microbes Infect.">
        <title>Comprehensive subspecies identification of 175 nontuberculous mycobacteria species based on 7547 genomic profiles.</title>
        <authorList>
            <person name="Matsumoto Y."/>
            <person name="Kinjo T."/>
            <person name="Motooka D."/>
            <person name="Nabeya D."/>
            <person name="Jung N."/>
            <person name="Uechi K."/>
            <person name="Horii T."/>
            <person name="Iida T."/>
            <person name="Fujita J."/>
            <person name="Nakamura S."/>
        </authorList>
    </citation>
    <scope>NUCLEOTIDE SEQUENCE [LARGE SCALE GENOMIC DNA]</scope>
    <source>
        <strain evidence="1 2">JCM 17783</strain>
    </source>
</reference>
<evidence type="ECO:0000313" key="2">
    <source>
        <dbReference type="Proteomes" id="UP000467130"/>
    </source>
</evidence>
<evidence type="ECO:0000313" key="1">
    <source>
        <dbReference type="EMBL" id="BBY23105.1"/>
    </source>
</evidence>
<keyword evidence="2" id="KW-1185">Reference proteome</keyword>
<dbReference type="KEGG" id="msto:MSTO_33100"/>
<dbReference type="Proteomes" id="UP000467130">
    <property type="component" value="Chromosome"/>
</dbReference>
<protein>
    <submittedName>
        <fullName evidence="1">Uncharacterized protein</fullName>
    </submittedName>
</protein>
<proteinExistence type="predicted"/>